<protein>
    <submittedName>
        <fullName evidence="4">Low molecular weight phosphotyrosine protein phosphatase</fullName>
    </submittedName>
</protein>
<sequence>MVKVLFVCLGNICRSPTAHGVFDALLKSEGLADKVAVDSAGTAAWHIGKTPDNRSQAAAKNRGVDLSYIRARQVEASDLDEYDYVLAMDKSNLENLTELSTPENRNKVKLFLEYAQHHIESEVPDPYYGGAKGFNTVLDLVEDASAGLLDDIKKRHLS</sequence>
<evidence type="ECO:0000256" key="2">
    <source>
        <dbReference type="ARBA" id="ARBA00022801"/>
    </source>
</evidence>
<feature type="domain" description="Phosphotyrosine protein phosphatase I" evidence="3">
    <location>
        <begin position="2"/>
        <end position="151"/>
    </location>
</feature>
<keyword evidence="5" id="KW-1185">Reference proteome</keyword>
<dbReference type="InterPro" id="IPR017867">
    <property type="entry name" value="Tyr_phospatase_low_mol_wt"/>
</dbReference>
<evidence type="ECO:0000256" key="1">
    <source>
        <dbReference type="ARBA" id="ARBA00011063"/>
    </source>
</evidence>
<accession>A0ABY6N783</accession>
<evidence type="ECO:0000313" key="5">
    <source>
        <dbReference type="Proteomes" id="UP001163739"/>
    </source>
</evidence>
<dbReference type="RefSeq" id="WP_265049429.1">
    <property type="nucleotide sequence ID" value="NZ_CP100390.1"/>
</dbReference>
<dbReference type="PRINTS" id="PR00719">
    <property type="entry name" value="LMWPTPASE"/>
</dbReference>
<dbReference type="Proteomes" id="UP001163739">
    <property type="component" value="Chromosome"/>
</dbReference>
<organism evidence="4 5">
    <name type="scientific">Alkalimarinus alittae</name>
    <dbReference type="NCBI Taxonomy" id="2961619"/>
    <lineage>
        <taxon>Bacteria</taxon>
        <taxon>Pseudomonadati</taxon>
        <taxon>Pseudomonadota</taxon>
        <taxon>Gammaproteobacteria</taxon>
        <taxon>Alteromonadales</taxon>
        <taxon>Alteromonadaceae</taxon>
        <taxon>Alkalimarinus</taxon>
    </lineage>
</organism>
<dbReference type="InterPro" id="IPR036196">
    <property type="entry name" value="Ptyr_pPase_sf"/>
</dbReference>
<dbReference type="SMART" id="SM00226">
    <property type="entry name" value="LMWPc"/>
    <property type="match status" value="1"/>
</dbReference>
<dbReference type="InterPro" id="IPR023485">
    <property type="entry name" value="Ptyr_pPase"/>
</dbReference>
<dbReference type="EMBL" id="CP100390">
    <property type="protein sequence ID" value="UZE97956.1"/>
    <property type="molecule type" value="Genomic_DNA"/>
</dbReference>
<proteinExistence type="inferred from homology"/>
<comment type="similarity">
    <text evidence="1">Belongs to the low molecular weight phosphotyrosine protein phosphatase family.</text>
</comment>
<gene>
    <name evidence="4" type="ORF">NKI27_09550</name>
</gene>
<dbReference type="Gene3D" id="3.40.50.2300">
    <property type="match status" value="1"/>
</dbReference>
<dbReference type="PANTHER" id="PTHR47439">
    <property type="entry name" value="LOW MOLECULAR WEIGHT PHOSPHOTYROSINE PROTEIN PHOSPHATASE-RELATED"/>
    <property type="match status" value="1"/>
</dbReference>
<dbReference type="SUPFAM" id="SSF52788">
    <property type="entry name" value="Phosphotyrosine protein phosphatases I"/>
    <property type="match status" value="1"/>
</dbReference>
<dbReference type="CDD" id="cd16343">
    <property type="entry name" value="LMWPTP"/>
    <property type="match status" value="1"/>
</dbReference>
<evidence type="ECO:0000259" key="3">
    <source>
        <dbReference type="SMART" id="SM00226"/>
    </source>
</evidence>
<dbReference type="InterPro" id="IPR052995">
    <property type="entry name" value="LMW-PTP"/>
</dbReference>
<name>A0ABY6N783_9ALTE</name>
<keyword evidence="2" id="KW-0378">Hydrolase</keyword>
<reference evidence="4" key="1">
    <citation type="submission" date="2022-06" db="EMBL/GenBank/DDBJ databases">
        <title>Alkalimarinus sp. nov., isolated from gut of a Alitta virens.</title>
        <authorList>
            <person name="Yang A.I."/>
            <person name="Shin N.-R."/>
        </authorList>
    </citation>
    <scope>NUCLEOTIDE SEQUENCE</scope>
    <source>
        <strain evidence="4">A2M4</strain>
    </source>
</reference>
<evidence type="ECO:0000313" key="4">
    <source>
        <dbReference type="EMBL" id="UZE97956.1"/>
    </source>
</evidence>
<dbReference type="Pfam" id="PF01451">
    <property type="entry name" value="LMWPc"/>
    <property type="match status" value="1"/>
</dbReference>
<dbReference type="PANTHER" id="PTHR47439:SF1">
    <property type="entry name" value="ACID PHOSPHATASE"/>
    <property type="match status" value="1"/>
</dbReference>